<protein>
    <recommendedName>
        <fullName evidence="2">Septum formation-related domain-containing protein</fullName>
    </recommendedName>
</protein>
<keyword evidence="4" id="KW-1185">Reference proteome</keyword>
<feature type="signal peptide" evidence="1">
    <location>
        <begin position="1"/>
        <end position="24"/>
    </location>
</feature>
<reference evidence="4" key="1">
    <citation type="journal article" date="2019" name="Int. J. Syst. Evol. Microbiol.">
        <title>The Global Catalogue of Microorganisms (GCM) 10K type strain sequencing project: providing services to taxonomists for standard genome sequencing and annotation.</title>
        <authorList>
            <consortium name="The Broad Institute Genomics Platform"/>
            <consortium name="The Broad Institute Genome Sequencing Center for Infectious Disease"/>
            <person name="Wu L."/>
            <person name="Ma J."/>
        </authorList>
    </citation>
    <scope>NUCLEOTIDE SEQUENCE [LARGE SCALE GENOMIC DNA]</scope>
    <source>
        <strain evidence="4">JCM 13250</strain>
    </source>
</reference>
<evidence type="ECO:0000259" key="2">
    <source>
        <dbReference type="Pfam" id="PF13845"/>
    </source>
</evidence>
<dbReference type="InterPro" id="IPR026004">
    <property type="entry name" value="Septum_form"/>
</dbReference>
<dbReference type="PROSITE" id="PS51257">
    <property type="entry name" value="PROKAR_LIPOPROTEIN"/>
    <property type="match status" value="1"/>
</dbReference>
<dbReference type="EMBL" id="BAAALT010000179">
    <property type="protein sequence ID" value="GAA1821063.1"/>
    <property type="molecule type" value="Genomic_DNA"/>
</dbReference>
<evidence type="ECO:0000313" key="3">
    <source>
        <dbReference type="EMBL" id="GAA1821063.1"/>
    </source>
</evidence>
<proteinExistence type="predicted"/>
<name>A0ABP4YN16_9ACTN</name>
<gene>
    <name evidence="3" type="ORF">GCM10009682_46480</name>
</gene>
<keyword evidence="1" id="KW-0732">Signal</keyword>
<dbReference type="Proteomes" id="UP001500218">
    <property type="component" value="Unassembled WGS sequence"/>
</dbReference>
<evidence type="ECO:0000256" key="1">
    <source>
        <dbReference type="SAM" id="SignalP"/>
    </source>
</evidence>
<evidence type="ECO:0000313" key="4">
    <source>
        <dbReference type="Proteomes" id="UP001500218"/>
    </source>
</evidence>
<dbReference type="Pfam" id="PF13845">
    <property type="entry name" value="Septum_form"/>
    <property type="match status" value="1"/>
</dbReference>
<feature type="chain" id="PRO_5045392029" description="Septum formation-related domain-containing protein" evidence="1">
    <location>
        <begin position="25"/>
        <end position="300"/>
    </location>
</feature>
<sequence length="300" mass="32404">MVRRSTLALLAAAALLLGGCAQMAGDGDVSGDWAVLPKAEVPVPAAGVCRVNVMSEKYVDWDLALLAAPAVECGMNHAAETYHVGRITDAKTRELSSPPDVGDALFKPIYTTCVKQAKLFLGGDYHDARVSIVPVLPTDTEWRGEGRFFRCEMFEISDGDETIVERTGSLKDGLLGSRPAALQCVNYTSDDEDALENFRFLPCSKSHLAEYTGTFTPKDGKYPGDTKVDDQGSAGCFAVGARYLGMSVSALDASGGFQWIHDGMNDTLWSIGERSQRCYIGPYPDKKIKGSVKGKSPSRW</sequence>
<accession>A0ABP4YN16</accession>
<comment type="caution">
    <text evidence="3">The sequence shown here is derived from an EMBL/GenBank/DDBJ whole genome shotgun (WGS) entry which is preliminary data.</text>
</comment>
<feature type="domain" description="Septum formation-related" evidence="2">
    <location>
        <begin position="67"/>
        <end position="278"/>
    </location>
</feature>
<organism evidence="3 4">
    <name type="scientific">Luedemannella flava</name>
    <dbReference type="NCBI Taxonomy" id="349316"/>
    <lineage>
        <taxon>Bacteria</taxon>
        <taxon>Bacillati</taxon>
        <taxon>Actinomycetota</taxon>
        <taxon>Actinomycetes</taxon>
        <taxon>Micromonosporales</taxon>
        <taxon>Micromonosporaceae</taxon>
        <taxon>Luedemannella</taxon>
    </lineage>
</organism>